<gene>
    <name evidence="2" type="ordered locus">SGR_779</name>
</gene>
<name>B1VSQ4_STRGG</name>
<accession>B1VSQ4</accession>
<dbReference type="AlphaFoldDB" id="B1VSQ4"/>
<reference evidence="3" key="1">
    <citation type="journal article" date="2008" name="J. Bacteriol.">
        <title>Genome sequence of the streptomycin-producing microorganism Streptomyces griseus IFO 13350.</title>
        <authorList>
            <person name="Ohnishi Y."/>
            <person name="Ishikawa J."/>
            <person name="Hara H."/>
            <person name="Suzuki H."/>
            <person name="Ikenoya M."/>
            <person name="Ikeda H."/>
            <person name="Yamashita A."/>
            <person name="Hattori M."/>
            <person name="Horinouchi S."/>
        </authorList>
    </citation>
    <scope>NUCLEOTIDE SEQUENCE [LARGE SCALE GENOMIC DNA]</scope>
    <source>
        <strain evidence="3">JCM 4626 / NBRC 13350</strain>
    </source>
</reference>
<evidence type="ECO:0000313" key="2">
    <source>
        <dbReference type="EMBL" id="BAG17608.1"/>
    </source>
</evidence>
<dbReference type="InterPro" id="IPR033457">
    <property type="entry name" value="DUF5133"/>
</dbReference>
<dbReference type="Pfam" id="PF17196">
    <property type="entry name" value="DUF5133"/>
    <property type="match status" value="1"/>
</dbReference>
<feature type="compositionally biased region" description="Low complexity" evidence="1">
    <location>
        <begin position="74"/>
        <end position="87"/>
    </location>
</feature>
<evidence type="ECO:0008006" key="4">
    <source>
        <dbReference type="Google" id="ProtNLM"/>
    </source>
</evidence>
<dbReference type="Proteomes" id="UP000001685">
    <property type="component" value="Chromosome"/>
</dbReference>
<dbReference type="HOGENOM" id="CLU_2620539_0_0_11"/>
<evidence type="ECO:0000256" key="1">
    <source>
        <dbReference type="SAM" id="MobiDB-lite"/>
    </source>
</evidence>
<sequence length="96" mass="10525">MDRTIDGKTEMTLTRGGPMAMEADPAILRELVNRYDELQSLDASHWDRTVRPGTEGTLYTLCVLTGIRDESKALAAARSSLPAPDLPQRSPRNPAS</sequence>
<protein>
    <recommendedName>
        <fullName evidence="4">DUF5133 domain-containing protein</fullName>
    </recommendedName>
</protein>
<feature type="region of interest" description="Disordered" evidence="1">
    <location>
        <begin position="74"/>
        <end position="96"/>
    </location>
</feature>
<dbReference type="KEGG" id="sgr:SGR_779"/>
<proteinExistence type="predicted"/>
<organism evidence="2 3">
    <name type="scientific">Streptomyces griseus subsp. griseus (strain JCM 4626 / CBS 651.72 / NBRC 13350 / KCC S-0626 / ISP 5235)</name>
    <dbReference type="NCBI Taxonomy" id="455632"/>
    <lineage>
        <taxon>Bacteria</taxon>
        <taxon>Bacillati</taxon>
        <taxon>Actinomycetota</taxon>
        <taxon>Actinomycetes</taxon>
        <taxon>Kitasatosporales</taxon>
        <taxon>Streptomycetaceae</taxon>
        <taxon>Streptomyces</taxon>
    </lineage>
</organism>
<evidence type="ECO:0000313" key="3">
    <source>
        <dbReference type="Proteomes" id="UP000001685"/>
    </source>
</evidence>
<dbReference type="EMBL" id="AP009493">
    <property type="protein sequence ID" value="BAG17608.1"/>
    <property type="molecule type" value="Genomic_DNA"/>
</dbReference>